<evidence type="ECO:0000313" key="3">
    <source>
        <dbReference type="EMBL" id="ACS90283.1"/>
    </source>
</evidence>
<sequence length="644" mass="74369">MKNSLSAIFLIFLVFAAGCISDFSQNGFKSTSSQERSQIGCIENFDVTNFLGETWINYTLKRVYLAQTPDGGFTEIVDNVIPDILSTYYFTKALTLVNQTPYNKVQTIKWLHEEEKTFFRNSTKTNINDFLKLYFGVMSLSLLNETPSNREDIISLILSYKQDNGSFIDDDGTDMTEKALEMLSALGYNVAELNDTKMHVLNEWSNLTPPDVDNFGSVVKYISMFNMYTNMLQMLGIDYRDLEDYDQKVYPLIWLSQNASFFLKRPLPLFLMVPILEALKKENLLTDEIKSATYKILMEEKLWDGGFNLFGLDYGEPQGTYYAVEALILIGKMPERDTINFIHERETPLGGFIFCYQSFGDPLSTYMAVHTSKLLGGEINKTRIKNYLSRAVYYRKPYSNDELAPLYFVYLTYKELGITMDNETYNYIRNETARLFNLYLTEKTDNIVEDGSWISLIKLGKEIGVVLDEKTKNQLIEKILAQRNQDGTFGNHSGNIYKKLLYTSHAVLLLEELGYKYRDERTVEFLLNSQTNGGWGAPDLYTTYYVVRALRTIGVCPKDVDGLLSFLKRVQYPYGGFNFYEGQENAYGGLYETYLALRILELLFSHKFFKTAINLSLYCIFGVRDDNNQTRRKCNKRQKYTLFV</sequence>
<evidence type="ECO:0000259" key="2">
    <source>
        <dbReference type="Pfam" id="PF00432"/>
    </source>
</evidence>
<protein>
    <recommendedName>
        <fullName evidence="2">Prenyltransferase alpha-alpha toroid domain-containing protein</fullName>
    </recommendedName>
</protein>
<dbReference type="PROSITE" id="PS51257">
    <property type="entry name" value="PROKAR_LIPOPROTEIN"/>
    <property type="match status" value="1"/>
</dbReference>
<feature type="domain" description="Prenyltransferase alpha-alpha toroid" evidence="2">
    <location>
        <begin position="106"/>
        <end position="198"/>
    </location>
</feature>
<dbReference type="InterPro" id="IPR001330">
    <property type="entry name" value="Prenyltrans"/>
</dbReference>
<accession>C6A3T8</accession>
<dbReference type="KEGG" id="tsi:TSIB_1229"/>
<dbReference type="Pfam" id="PF00432">
    <property type="entry name" value="Prenyltrans"/>
    <property type="match status" value="3"/>
</dbReference>
<dbReference type="STRING" id="604354.TSIB_1229"/>
<gene>
    <name evidence="3" type="ordered locus">TSIB_1229</name>
</gene>
<dbReference type="EMBL" id="CP001463">
    <property type="protein sequence ID" value="ACS90283.1"/>
    <property type="molecule type" value="Genomic_DNA"/>
</dbReference>
<reference evidence="3 4" key="1">
    <citation type="journal article" date="2009" name="Appl. Environ. Microbiol.">
        <title>Metabolic versatility and indigenous origin of the archaeon Thermococcus sibiricus, isolated from a siberian oil reservoir, as revealed by genome analysis.</title>
        <authorList>
            <person name="Mardanov A.V."/>
            <person name="Ravin N.V."/>
            <person name="Svetlitchnyi V.A."/>
            <person name="Beletsky A.V."/>
            <person name="Miroshnichenko M.L."/>
            <person name="Bonch-Osmolovskaya E.A."/>
            <person name="Skryabin K.G."/>
        </authorList>
    </citation>
    <scope>NUCLEOTIDE SEQUENCE [LARGE SCALE GENOMIC DNA]</scope>
    <source>
        <strain evidence="4">DSM 12597 / MM 739</strain>
    </source>
</reference>
<dbReference type="HOGENOM" id="CLU_424925_0_0_2"/>
<keyword evidence="1" id="KW-0677">Repeat</keyword>
<feature type="domain" description="Prenyltransferase alpha-alpha toroid" evidence="2">
    <location>
        <begin position="462"/>
        <end position="606"/>
    </location>
</feature>
<feature type="domain" description="Prenyltransferase alpha-alpha toroid" evidence="2">
    <location>
        <begin position="264"/>
        <end position="393"/>
    </location>
</feature>
<evidence type="ECO:0000256" key="1">
    <source>
        <dbReference type="ARBA" id="ARBA00022737"/>
    </source>
</evidence>
<evidence type="ECO:0000313" key="4">
    <source>
        <dbReference type="Proteomes" id="UP000009079"/>
    </source>
</evidence>
<dbReference type="AlphaFoldDB" id="C6A3T8"/>
<name>C6A3T8_THESM</name>
<dbReference type="GeneID" id="8096227"/>
<dbReference type="eggNOG" id="arCOG04438">
    <property type="taxonomic scope" value="Archaea"/>
</dbReference>
<organism evidence="3 4">
    <name type="scientific">Thermococcus sibiricus (strain DSM 12597 / MM 739)</name>
    <dbReference type="NCBI Taxonomy" id="604354"/>
    <lineage>
        <taxon>Archaea</taxon>
        <taxon>Methanobacteriati</taxon>
        <taxon>Methanobacteriota</taxon>
        <taxon>Thermococci</taxon>
        <taxon>Thermococcales</taxon>
        <taxon>Thermococcaceae</taxon>
        <taxon>Thermococcus</taxon>
    </lineage>
</organism>
<dbReference type="OrthoDB" id="97337at2157"/>
<dbReference type="GO" id="GO:0003824">
    <property type="term" value="F:catalytic activity"/>
    <property type="evidence" value="ECO:0007669"/>
    <property type="project" value="InterPro"/>
</dbReference>
<dbReference type="InterPro" id="IPR008930">
    <property type="entry name" value="Terpenoid_cyclase/PrenylTrfase"/>
</dbReference>
<dbReference type="CDD" id="cd00688">
    <property type="entry name" value="ISOPREN_C2_like"/>
    <property type="match status" value="1"/>
</dbReference>
<dbReference type="Proteomes" id="UP000009079">
    <property type="component" value="Chromosome"/>
</dbReference>
<dbReference type="Gene3D" id="1.50.10.20">
    <property type="match status" value="3"/>
</dbReference>
<dbReference type="SUPFAM" id="SSF48239">
    <property type="entry name" value="Terpenoid cyclases/Protein prenyltransferases"/>
    <property type="match status" value="2"/>
</dbReference>
<dbReference type="RefSeq" id="WP_015849502.1">
    <property type="nucleotide sequence ID" value="NC_012883.1"/>
</dbReference>
<keyword evidence="4" id="KW-1185">Reference proteome</keyword>
<proteinExistence type="predicted"/>